<dbReference type="Pfam" id="PF00561">
    <property type="entry name" value="Abhydrolase_1"/>
    <property type="match status" value="1"/>
</dbReference>
<dbReference type="Proteomes" id="UP000294545">
    <property type="component" value="Unassembled WGS sequence"/>
</dbReference>
<dbReference type="Gene3D" id="3.40.50.1820">
    <property type="entry name" value="alpha/beta hydrolase"/>
    <property type="match status" value="1"/>
</dbReference>
<feature type="domain" description="AB hydrolase-1" evidence="1">
    <location>
        <begin position="59"/>
        <end position="175"/>
    </location>
</feature>
<dbReference type="EMBL" id="SMGQ01000016">
    <property type="protein sequence ID" value="TCK89135.1"/>
    <property type="molecule type" value="Genomic_DNA"/>
</dbReference>
<accession>A0A4R1MAS2</accession>
<reference evidence="2 3" key="1">
    <citation type="submission" date="2019-03" db="EMBL/GenBank/DDBJ databases">
        <title>Genomic Encyclopedia of Type Strains, Phase IV (KMG-IV): sequencing the most valuable type-strain genomes for metagenomic binning, comparative biology and taxonomic classification.</title>
        <authorList>
            <person name="Goeker M."/>
        </authorList>
    </citation>
    <scope>NUCLEOTIDE SEQUENCE [LARGE SCALE GENOMIC DNA]</scope>
    <source>
        <strain evidence="2 3">DSM 24176</strain>
    </source>
</reference>
<organism evidence="2 3">
    <name type="scientific">Natranaerovirga hydrolytica</name>
    <dbReference type="NCBI Taxonomy" id="680378"/>
    <lineage>
        <taxon>Bacteria</taxon>
        <taxon>Bacillati</taxon>
        <taxon>Bacillota</taxon>
        <taxon>Clostridia</taxon>
        <taxon>Lachnospirales</taxon>
        <taxon>Natranaerovirgaceae</taxon>
        <taxon>Natranaerovirga</taxon>
    </lineage>
</organism>
<dbReference type="InterPro" id="IPR029058">
    <property type="entry name" value="AB_hydrolase_fold"/>
</dbReference>
<proteinExistence type="predicted"/>
<dbReference type="SUPFAM" id="SSF53474">
    <property type="entry name" value="alpha/beta-Hydrolases"/>
    <property type="match status" value="1"/>
</dbReference>
<gene>
    <name evidence="2" type="ORF">EDC19_2551</name>
</gene>
<dbReference type="AlphaFoldDB" id="A0A4R1MAS2"/>
<sequence length="313" mass="35912">MGRICLRLVLIVMLLLLVCFIYHKVQLAKEDELYQPIGVQVEVNNLTMSVYAEGEGKDTLVFLSGGGTCSPILDFKTLYSRLSDTYRIAVVEKLGYGFSEITEDTSKDIDSILEESREALRLAGVKGPYILSPHSMSGIEAVYWAQKYPEEVKAIIGLDMAVPEIYEDYPIPMNMLKLTSFAAEIGLTRWIPGVSERDAIKYGTLSEKEKELYRVIFYRRTVTADMLREFKSVKSNAQFVSEREMPDIPMLLFVSNGEDTGWDEEKWKSYPKEFISQLSEGQLIELDCAHYIHNIEYERIEVEIRQYLKEICD</sequence>
<comment type="caution">
    <text evidence="2">The sequence shown here is derived from an EMBL/GenBank/DDBJ whole genome shotgun (WGS) entry which is preliminary data.</text>
</comment>
<keyword evidence="3" id="KW-1185">Reference proteome</keyword>
<protein>
    <submittedName>
        <fullName evidence="2">Pimeloyl-ACP methyl ester carboxylesterase</fullName>
    </submittedName>
</protein>
<dbReference type="InterPro" id="IPR000073">
    <property type="entry name" value="AB_hydrolase_1"/>
</dbReference>
<evidence type="ECO:0000313" key="3">
    <source>
        <dbReference type="Proteomes" id="UP000294545"/>
    </source>
</evidence>
<name>A0A4R1MAS2_9FIRM</name>
<evidence type="ECO:0000259" key="1">
    <source>
        <dbReference type="Pfam" id="PF00561"/>
    </source>
</evidence>
<evidence type="ECO:0000313" key="2">
    <source>
        <dbReference type="EMBL" id="TCK89135.1"/>
    </source>
</evidence>